<reference evidence="8 9" key="1">
    <citation type="journal article" date="2020" name="Genome Biol. Evol.">
        <title>Comparative genomics of strictly vertically transmitted, feminizing microsporidia endosymbionts of amphipod crustaceans.</title>
        <authorList>
            <person name="Cormier A."/>
            <person name="Chebbi M.A."/>
            <person name="Giraud I."/>
            <person name="Wattier R."/>
            <person name="Teixeira M."/>
            <person name="Gilbert C."/>
            <person name="Rigaud T."/>
            <person name="Cordaux R."/>
        </authorList>
    </citation>
    <scope>NUCLEOTIDE SEQUENCE [LARGE SCALE GENOMIC DNA]</scope>
    <source>
        <strain evidence="8 9">Ou3-Ou53</strain>
    </source>
</reference>
<gene>
    <name evidence="8" type="primary">asnA</name>
    <name evidence="8" type="ORF">NGRA_2180</name>
</gene>
<evidence type="ECO:0000313" key="9">
    <source>
        <dbReference type="Proteomes" id="UP000740883"/>
    </source>
</evidence>
<dbReference type="PIRSF" id="PIRSF001555">
    <property type="entry name" value="Asp_ammon_ligase"/>
    <property type="match status" value="1"/>
</dbReference>
<comment type="caution">
    <text evidence="8">The sequence shown here is derived from an EMBL/GenBank/DDBJ whole genome shotgun (WGS) entry which is preliminary data.</text>
</comment>
<protein>
    <submittedName>
        <fullName evidence="8">Aspartate--ammonia ligase</fullName>
    </submittedName>
</protein>
<keyword evidence="3" id="KW-0028">Amino-acid biosynthesis</keyword>
<feature type="domain" description="Aminoacyl-transfer RNA synthetases class-II family profile" evidence="7">
    <location>
        <begin position="31"/>
        <end position="310"/>
    </location>
</feature>
<dbReference type="GO" id="GO:0005829">
    <property type="term" value="C:cytosol"/>
    <property type="evidence" value="ECO:0007669"/>
    <property type="project" value="TreeGrafter"/>
</dbReference>
<dbReference type="OrthoDB" id="10260193at2759"/>
<dbReference type="GO" id="GO:0004071">
    <property type="term" value="F:aspartate-ammonia ligase activity"/>
    <property type="evidence" value="ECO:0007669"/>
    <property type="project" value="InterPro"/>
</dbReference>
<dbReference type="AlphaFoldDB" id="A0A9P6H0D7"/>
<evidence type="ECO:0000256" key="4">
    <source>
        <dbReference type="ARBA" id="ARBA00022741"/>
    </source>
</evidence>
<dbReference type="InterPro" id="IPR045864">
    <property type="entry name" value="aa-tRNA-synth_II/BPL/LPL"/>
</dbReference>
<keyword evidence="2 8" id="KW-0436">Ligase</keyword>
<evidence type="ECO:0000256" key="5">
    <source>
        <dbReference type="ARBA" id="ARBA00022840"/>
    </source>
</evidence>
<evidence type="ECO:0000259" key="7">
    <source>
        <dbReference type="PROSITE" id="PS50862"/>
    </source>
</evidence>
<dbReference type="InterPro" id="IPR004618">
    <property type="entry name" value="AsnA"/>
</dbReference>
<evidence type="ECO:0000256" key="3">
    <source>
        <dbReference type="ARBA" id="ARBA00022605"/>
    </source>
</evidence>
<dbReference type="HAMAP" id="MF_00555">
    <property type="entry name" value="AsnA"/>
    <property type="match status" value="1"/>
</dbReference>
<keyword evidence="1" id="KW-0963">Cytoplasm</keyword>
<evidence type="ECO:0000256" key="1">
    <source>
        <dbReference type="ARBA" id="ARBA00022490"/>
    </source>
</evidence>
<name>A0A9P6H0D7_9MICR</name>
<dbReference type="Pfam" id="PF03590">
    <property type="entry name" value="AsnA"/>
    <property type="match status" value="1"/>
</dbReference>
<evidence type="ECO:0000313" key="8">
    <source>
        <dbReference type="EMBL" id="KAF9762187.1"/>
    </source>
</evidence>
<dbReference type="GO" id="GO:0006529">
    <property type="term" value="P:asparagine biosynthetic process"/>
    <property type="evidence" value="ECO:0007669"/>
    <property type="project" value="UniProtKB-KW"/>
</dbReference>
<dbReference type="Gene3D" id="3.30.930.10">
    <property type="entry name" value="Bira Bifunctional Protein, Domain 2"/>
    <property type="match status" value="1"/>
</dbReference>
<dbReference type="PANTHER" id="PTHR30073:SF5">
    <property type="entry name" value="ASPARTATE--AMMONIA LIGASE"/>
    <property type="match status" value="1"/>
</dbReference>
<organism evidence="8 9">
    <name type="scientific">Nosema granulosis</name>
    <dbReference type="NCBI Taxonomy" id="83296"/>
    <lineage>
        <taxon>Eukaryota</taxon>
        <taxon>Fungi</taxon>
        <taxon>Fungi incertae sedis</taxon>
        <taxon>Microsporidia</taxon>
        <taxon>Nosematidae</taxon>
        <taxon>Nosema</taxon>
    </lineage>
</organism>
<sequence>MKFLKAKFDLVKPQEKKMDVLETEKAIKETREYFQENLASKLNLSRISAPLIVEDKTGFNDDLNGVERKVNMCLKSGVKASIVQSLAKWKRYALKKYGLKPYTGMYTNMNALRIDEDISNIHSYYVDQWDWELVINEKDRTIEYLKSVVKDIYEVIKSTESFVRSKYTHLSEKLPQDIKFFYTSELEERYPDLSPKEREYEICKENKAVFLMQVGKVLKSGQKHDGRAPDYDDWELNGDILVYNSILDIPFELSSMGVRVSKESMLKQLKECNAMEKCEMVYHRMILNDELPFTLGGGIGQSRLCMFLLEKIHIGEVQVSEWDDKTKQYCEERNITLL</sequence>
<proteinExistence type="inferred from homology"/>
<keyword evidence="6" id="KW-0061">Asparagine biosynthesis</keyword>
<dbReference type="SUPFAM" id="SSF55681">
    <property type="entry name" value="Class II aaRS and biotin synthetases"/>
    <property type="match status" value="1"/>
</dbReference>
<dbReference type="InterPro" id="IPR006195">
    <property type="entry name" value="aa-tRNA-synth_II"/>
</dbReference>
<dbReference type="GO" id="GO:0005524">
    <property type="term" value="F:ATP binding"/>
    <property type="evidence" value="ECO:0007669"/>
    <property type="project" value="UniProtKB-KW"/>
</dbReference>
<dbReference type="PANTHER" id="PTHR30073">
    <property type="entry name" value="ASPARTATE--AMMONIA LIGASE"/>
    <property type="match status" value="1"/>
</dbReference>
<dbReference type="Proteomes" id="UP000740883">
    <property type="component" value="Unassembled WGS sequence"/>
</dbReference>
<keyword evidence="9" id="KW-1185">Reference proteome</keyword>
<evidence type="ECO:0000256" key="2">
    <source>
        <dbReference type="ARBA" id="ARBA00022598"/>
    </source>
</evidence>
<evidence type="ECO:0000256" key="6">
    <source>
        <dbReference type="ARBA" id="ARBA00022888"/>
    </source>
</evidence>
<dbReference type="EMBL" id="SBJO01000203">
    <property type="protein sequence ID" value="KAF9762187.1"/>
    <property type="molecule type" value="Genomic_DNA"/>
</dbReference>
<keyword evidence="5" id="KW-0067">ATP-binding</keyword>
<dbReference type="NCBIfam" id="TIGR00669">
    <property type="entry name" value="asnA"/>
    <property type="match status" value="1"/>
</dbReference>
<accession>A0A9P6H0D7</accession>
<dbReference type="PROSITE" id="PS50862">
    <property type="entry name" value="AA_TRNA_LIGASE_II"/>
    <property type="match status" value="1"/>
</dbReference>
<keyword evidence="4" id="KW-0547">Nucleotide-binding</keyword>